<evidence type="ECO:0000313" key="6">
    <source>
        <dbReference type="Proteomes" id="UP000178943"/>
    </source>
</evidence>
<dbReference type="EMBL" id="MFGW01000067">
    <property type="protein sequence ID" value="OGF67201.1"/>
    <property type="molecule type" value="Genomic_DNA"/>
</dbReference>
<sequence>MAKVNIDVIRQISGDINYALAKLEKISHLHEDEFLHSEEKIDSAKYNLIVVIEGSIDICNHIVSRMGGRAPQDYADCFEVLRELSIFSSEFIDKLKSMAKFRNLIVHRYWKVDNKKVFAIINNNIADIKEYLQGIDQYLSKNIYHFT</sequence>
<dbReference type="Gene3D" id="1.20.120.580">
    <property type="entry name" value="bsu32300-like"/>
    <property type="match status" value="1"/>
</dbReference>
<dbReference type="GO" id="GO:0004540">
    <property type="term" value="F:RNA nuclease activity"/>
    <property type="evidence" value="ECO:0007669"/>
    <property type="project" value="InterPro"/>
</dbReference>
<dbReference type="PANTHER" id="PTHR33397">
    <property type="entry name" value="UPF0331 PROTEIN YUTE"/>
    <property type="match status" value="1"/>
</dbReference>
<evidence type="ECO:0000313" key="5">
    <source>
        <dbReference type="EMBL" id="OGF67201.1"/>
    </source>
</evidence>
<evidence type="ECO:0000256" key="2">
    <source>
        <dbReference type="ARBA" id="ARBA00022722"/>
    </source>
</evidence>
<protein>
    <recommendedName>
        <fullName evidence="7">DUF86 domain-containing protein</fullName>
    </recommendedName>
</protein>
<dbReference type="PANTHER" id="PTHR33397:SF5">
    <property type="entry name" value="RNASE YUTE-RELATED"/>
    <property type="match status" value="1"/>
</dbReference>
<comment type="similarity">
    <text evidence="4">Belongs to the HepT RNase toxin family.</text>
</comment>
<keyword evidence="2" id="KW-0540">Nuclease</keyword>
<reference evidence="5 6" key="1">
    <citation type="journal article" date="2016" name="Nat. Commun.">
        <title>Thousands of microbial genomes shed light on interconnected biogeochemical processes in an aquifer system.</title>
        <authorList>
            <person name="Anantharaman K."/>
            <person name="Brown C.T."/>
            <person name="Hug L.A."/>
            <person name="Sharon I."/>
            <person name="Castelle C.J."/>
            <person name="Probst A.J."/>
            <person name="Thomas B.C."/>
            <person name="Singh A."/>
            <person name="Wilkins M.J."/>
            <person name="Karaoz U."/>
            <person name="Brodie E.L."/>
            <person name="Williams K.H."/>
            <person name="Hubbard S.S."/>
            <person name="Banfield J.F."/>
        </authorList>
    </citation>
    <scope>NUCLEOTIDE SEQUENCE [LARGE SCALE GENOMIC DNA]</scope>
</reference>
<keyword evidence="3" id="KW-0378">Hydrolase</keyword>
<name>A0A1F5VVT1_9BACT</name>
<dbReference type="InterPro" id="IPR008201">
    <property type="entry name" value="HepT-like"/>
</dbReference>
<evidence type="ECO:0008006" key="7">
    <source>
        <dbReference type="Google" id="ProtNLM"/>
    </source>
</evidence>
<dbReference type="Pfam" id="PF01934">
    <property type="entry name" value="HepT-like"/>
    <property type="match status" value="1"/>
</dbReference>
<evidence type="ECO:0000256" key="3">
    <source>
        <dbReference type="ARBA" id="ARBA00022801"/>
    </source>
</evidence>
<dbReference type="STRING" id="1817863.A2Y62_09425"/>
<comment type="caution">
    <text evidence="5">The sequence shown here is derived from an EMBL/GenBank/DDBJ whole genome shotgun (WGS) entry which is preliminary data.</text>
</comment>
<dbReference type="InterPro" id="IPR037038">
    <property type="entry name" value="HepT-like_sf"/>
</dbReference>
<organism evidence="5 6">
    <name type="scientific">Candidatus Fischerbacteria bacterium RBG_13_37_8</name>
    <dbReference type="NCBI Taxonomy" id="1817863"/>
    <lineage>
        <taxon>Bacteria</taxon>
        <taxon>Candidatus Fischeribacteriota</taxon>
    </lineage>
</organism>
<dbReference type="SUPFAM" id="SSF81593">
    <property type="entry name" value="Nucleotidyltransferase substrate binding subunit/domain"/>
    <property type="match status" value="1"/>
</dbReference>
<keyword evidence="1" id="KW-1277">Toxin-antitoxin system</keyword>
<gene>
    <name evidence="5" type="ORF">A2Y62_09425</name>
</gene>
<proteinExistence type="inferred from homology"/>
<accession>A0A1F5VVT1</accession>
<dbReference type="GO" id="GO:0110001">
    <property type="term" value="C:toxin-antitoxin complex"/>
    <property type="evidence" value="ECO:0007669"/>
    <property type="project" value="InterPro"/>
</dbReference>
<dbReference type="AlphaFoldDB" id="A0A1F5VVT1"/>
<dbReference type="InterPro" id="IPR052379">
    <property type="entry name" value="Type_VII_TA_RNase"/>
</dbReference>
<dbReference type="GO" id="GO:0016787">
    <property type="term" value="F:hydrolase activity"/>
    <property type="evidence" value="ECO:0007669"/>
    <property type="project" value="UniProtKB-KW"/>
</dbReference>
<dbReference type="Proteomes" id="UP000178943">
    <property type="component" value="Unassembled WGS sequence"/>
</dbReference>
<evidence type="ECO:0000256" key="4">
    <source>
        <dbReference type="ARBA" id="ARBA00024207"/>
    </source>
</evidence>
<evidence type="ECO:0000256" key="1">
    <source>
        <dbReference type="ARBA" id="ARBA00022649"/>
    </source>
</evidence>
<dbReference type="NCBIfam" id="NF047751">
    <property type="entry name" value="HepT_toxin"/>
    <property type="match status" value="1"/>
</dbReference>